<proteinExistence type="predicted"/>
<name>A0A939PIA9_9ACTN</name>
<organism evidence="1 2">
    <name type="scientific">Actinomadura barringtoniae</name>
    <dbReference type="NCBI Taxonomy" id="1427535"/>
    <lineage>
        <taxon>Bacteria</taxon>
        <taxon>Bacillati</taxon>
        <taxon>Actinomycetota</taxon>
        <taxon>Actinomycetes</taxon>
        <taxon>Streptosporangiales</taxon>
        <taxon>Thermomonosporaceae</taxon>
        <taxon>Actinomadura</taxon>
    </lineage>
</organism>
<accession>A0A939PIA9</accession>
<sequence>MIPDFDYDAHLKEAPDVWKQRELHWHCYLSRMDGSTYGNEAERRDLRSPAAPKVIRDWLKKPQSALMLTPKGPGDAVEWLRGQWRGTGFFNNDRPYDQALHDLQSGSDVCWGEWISGGSVHLHTAVVSTAQKCH</sequence>
<keyword evidence="2" id="KW-1185">Reference proteome</keyword>
<comment type="caution">
    <text evidence="1">The sequence shown here is derived from an EMBL/GenBank/DDBJ whole genome shotgun (WGS) entry which is preliminary data.</text>
</comment>
<dbReference type="EMBL" id="JAGEOJ010000018">
    <property type="protein sequence ID" value="MBO2452960.1"/>
    <property type="molecule type" value="Genomic_DNA"/>
</dbReference>
<dbReference type="AlphaFoldDB" id="A0A939PIA9"/>
<evidence type="ECO:0000313" key="1">
    <source>
        <dbReference type="EMBL" id="MBO2452960.1"/>
    </source>
</evidence>
<evidence type="ECO:0000313" key="2">
    <source>
        <dbReference type="Proteomes" id="UP000669179"/>
    </source>
</evidence>
<gene>
    <name evidence="1" type="ORF">J4573_38120</name>
</gene>
<reference evidence="1" key="1">
    <citation type="submission" date="2021-03" db="EMBL/GenBank/DDBJ databases">
        <authorList>
            <person name="Kanchanasin P."/>
            <person name="Saeng-In P."/>
            <person name="Phongsopitanun W."/>
            <person name="Yuki M."/>
            <person name="Kudo T."/>
            <person name="Ohkuma M."/>
            <person name="Tanasupawat S."/>
        </authorList>
    </citation>
    <scope>NUCLEOTIDE SEQUENCE</scope>
    <source>
        <strain evidence="1">GKU 128</strain>
    </source>
</reference>
<dbReference type="RefSeq" id="WP_208260982.1">
    <property type="nucleotide sequence ID" value="NZ_JAGEOJ010000018.1"/>
</dbReference>
<dbReference type="Proteomes" id="UP000669179">
    <property type="component" value="Unassembled WGS sequence"/>
</dbReference>
<protein>
    <submittedName>
        <fullName evidence="1">Uncharacterized protein</fullName>
    </submittedName>
</protein>